<sequence length="62" mass="7086">MACWYGRPFMSSFRASSPSGRSVAESGRPWTYRIRIFALLPIRRSRTTVFEAFVQPEEGAIT</sequence>
<dbReference type="Proteomes" id="UP000064183">
    <property type="component" value="Chromosome"/>
</dbReference>
<reference evidence="1 2" key="1">
    <citation type="journal article" date="2012" name="J. Bacteriol.">
        <title>Draft genome sequence of Streptomyces globisporus C-1027, which produces an antitumor antibiotic consisting of a nine-membered enediyne with a chromoprotein.</title>
        <authorList>
            <person name="Wang L."/>
            <person name="Wang S."/>
            <person name="He Q."/>
            <person name="Yu T."/>
            <person name="Li Q."/>
            <person name="Hong B."/>
        </authorList>
    </citation>
    <scope>NUCLEOTIDE SEQUENCE [LARGE SCALE GENOMIC DNA]</scope>
    <source>
        <strain evidence="1 2">C-1027</strain>
    </source>
</reference>
<organism evidence="1 2">
    <name type="scientific">Streptomyces globisporus C-1027</name>
    <dbReference type="NCBI Taxonomy" id="1172567"/>
    <lineage>
        <taxon>Bacteria</taxon>
        <taxon>Bacillati</taxon>
        <taxon>Actinomycetota</taxon>
        <taxon>Actinomycetes</taxon>
        <taxon>Kitasatosporales</taxon>
        <taxon>Streptomycetaceae</taxon>
        <taxon>Streptomyces</taxon>
    </lineage>
</organism>
<protein>
    <submittedName>
        <fullName evidence="1">Uncharacterized protein</fullName>
    </submittedName>
</protein>
<dbReference type="AlphaFoldDB" id="A0A0U3K4S8"/>
<name>A0A0U3K4S8_STRGL</name>
<evidence type="ECO:0000313" key="2">
    <source>
        <dbReference type="Proteomes" id="UP000064183"/>
    </source>
</evidence>
<dbReference type="EMBL" id="CP013738">
    <property type="protein sequence ID" value="ALU94045.1"/>
    <property type="molecule type" value="Genomic_DNA"/>
</dbReference>
<proteinExistence type="predicted"/>
<evidence type="ECO:0000313" key="1">
    <source>
        <dbReference type="EMBL" id="ALU94045.1"/>
    </source>
</evidence>
<dbReference type="KEGG" id="sgb:WQO_12215"/>
<gene>
    <name evidence="1" type="ORF">WQO_12215</name>
</gene>
<accession>A0A0U3K4S8</accession>